<dbReference type="AlphaFoldDB" id="A0AA38TKA4"/>
<comment type="caution">
    <text evidence="1">The sequence shown here is derived from an EMBL/GenBank/DDBJ whole genome shotgun (WGS) entry which is preliminary data.</text>
</comment>
<evidence type="ECO:0000313" key="1">
    <source>
        <dbReference type="EMBL" id="KAJ9556901.1"/>
    </source>
</evidence>
<proteinExistence type="predicted"/>
<protein>
    <submittedName>
        <fullName evidence="1">Uncharacterized protein</fullName>
    </submittedName>
</protein>
<reference evidence="1" key="1">
    <citation type="submission" date="2023-03" db="EMBL/GenBank/DDBJ databases">
        <title>Chromosome-scale reference genome and RAD-based genetic map of yellow starthistle (Centaurea solstitialis) reveal putative structural variation and QTLs associated with invader traits.</title>
        <authorList>
            <person name="Reatini B."/>
            <person name="Cang F.A."/>
            <person name="Jiang Q."/>
            <person name="Mckibben M.T.W."/>
            <person name="Barker M.S."/>
            <person name="Rieseberg L.H."/>
            <person name="Dlugosch K.M."/>
        </authorList>
    </citation>
    <scope>NUCLEOTIDE SEQUENCE</scope>
    <source>
        <strain evidence="1">CAN-66</strain>
        <tissue evidence="1">Leaf</tissue>
    </source>
</reference>
<accession>A0AA38TKA4</accession>
<dbReference type="Proteomes" id="UP001172457">
    <property type="component" value="Chromosome 3"/>
</dbReference>
<sequence length="326" mass="37429">MADGNRAKFKCEPNFGCKREDKSHIHIFDYGGRDHGELMRFMGGTGMEPAFISRVYLSLYTRASLHTRHRVQPTDNKNDLNVLPAPPLFTRHADIHHFWDISRKVRDGSHLGFPPKKKEAREDNEEMIREYSTSNLMVYDLDNYFDTGSLAKPPRFNKDNFLLWKTRMELFLSGSDPQIPYFMETGPYVPTKRRQGLANIDTKARSVISISLPDDVFHSVHHLRSTKEIWNTLYVQYEGTIVLMDSRKIYLVHLPASLVTITKLDLSDSEVVSDSDSEMNETLALLTETFRRFAIKSIFKKGKPLAITNKPKSTAVDKATFICCNC</sequence>
<name>A0AA38TKA4_9ASTR</name>
<keyword evidence="2" id="KW-1185">Reference proteome</keyword>
<dbReference type="EMBL" id="JARYMX010000003">
    <property type="protein sequence ID" value="KAJ9556901.1"/>
    <property type="molecule type" value="Genomic_DNA"/>
</dbReference>
<evidence type="ECO:0000313" key="2">
    <source>
        <dbReference type="Proteomes" id="UP001172457"/>
    </source>
</evidence>
<organism evidence="1 2">
    <name type="scientific">Centaurea solstitialis</name>
    <name type="common">yellow star-thistle</name>
    <dbReference type="NCBI Taxonomy" id="347529"/>
    <lineage>
        <taxon>Eukaryota</taxon>
        <taxon>Viridiplantae</taxon>
        <taxon>Streptophyta</taxon>
        <taxon>Embryophyta</taxon>
        <taxon>Tracheophyta</taxon>
        <taxon>Spermatophyta</taxon>
        <taxon>Magnoliopsida</taxon>
        <taxon>eudicotyledons</taxon>
        <taxon>Gunneridae</taxon>
        <taxon>Pentapetalae</taxon>
        <taxon>asterids</taxon>
        <taxon>campanulids</taxon>
        <taxon>Asterales</taxon>
        <taxon>Asteraceae</taxon>
        <taxon>Carduoideae</taxon>
        <taxon>Cardueae</taxon>
        <taxon>Centaureinae</taxon>
        <taxon>Centaurea</taxon>
    </lineage>
</organism>
<gene>
    <name evidence="1" type="ORF">OSB04_011515</name>
</gene>